<keyword evidence="3 7" id="KW-0728">SH3 domain</keyword>
<feature type="domain" description="FERM" evidence="10">
    <location>
        <begin position="621"/>
        <end position="928"/>
    </location>
</feature>
<dbReference type="PANTHER" id="PTHR22692">
    <property type="entry name" value="MYOSIN VII, XV"/>
    <property type="match status" value="1"/>
</dbReference>
<feature type="region of interest" description="Disordered" evidence="8">
    <location>
        <begin position="178"/>
        <end position="208"/>
    </location>
</feature>
<dbReference type="SMART" id="SM00326">
    <property type="entry name" value="SH3"/>
    <property type="match status" value="1"/>
</dbReference>
<dbReference type="PROSITE" id="PS51016">
    <property type="entry name" value="MYTH4"/>
    <property type="match status" value="1"/>
</dbReference>
<dbReference type="Gene3D" id="1.25.40.530">
    <property type="entry name" value="MyTH4 domain"/>
    <property type="match status" value="1"/>
</dbReference>
<evidence type="ECO:0008006" key="14">
    <source>
        <dbReference type="Google" id="ProtNLM"/>
    </source>
</evidence>
<protein>
    <recommendedName>
        <fullName evidence="14">Unconventional myosin-XV</fullName>
    </recommendedName>
</protein>
<dbReference type="CDD" id="cd13201">
    <property type="entry name" value="FERM_C_MyoXV"/>
    <property type="match status" value="1"/>
</dbReference>
<dbReference type="InterPro" id="IPR001452">
    <property type="entry name" value="SH3_domain"/>
</dbReference>
<comment type="similarity">
    <text evidence="2">Belongs to the TRAFAC class myosin-kinesin ATPase superfamily. Myosin family.</text>
</comment>
<evidence type="ECO:0000313" key="12">
    <source>
        <dbReference type="EMBL" id="CAL4069630.1"/>
    </source>
</evidence>
<evidence type="ECO:0000256" key="1">
    <source>
        <dbReference type="ARBA" id="ARBA00004496"/>
    </source>
</evidence>
<dbReference type="InterPro" id="IPR051567">
    <property type="entry name" value="Unconventional_Myosin_ATPase"/>
</dbReference>
<dbReference type="SMART" id="SM00139">
    <property type="entry name" value="MyTH4"/>
    <property type="match status" value="1"/>
</dbReference>
<feature type="domain" description="SH3" evidence="9">
    <location>
        <begin position="259"/>
        <end position="322"/>
    </location>
</feature>
<evidence type="ECO:0000313" key="13">
    <source>
        <dbReference type="Proteomes" id="UP001497623"/>
    </source>
</evidence>
<accession>A0AAV2Q6V8</accession>
<evidence type="ECO:0000256" key="8">
    <source>
        <dbReference type="SAM" id="MobiDB-lite"/>
    </source>
</evidence>
<comment type="subcellular location">
    <subcellularLocation>
        <location evidence="1">Cytoplasm</location>
    </subcellularLocation>
</comment>
<dbReference type="InterPro" id="IPR019748">
    <property type="entry name" value="FERM_central"/>
</dbReference>
<comment type="caution">
    <text evidence="12">The sequence shown here is derived from an EMBL/GenBank/DDBJ whole genome shotgun (WGS) entry which is preliminary data.</text>
</comment>
<dbReference type="GO" id="GO:0005856">
    <property type="term" value="C:cytoskeleton"/>
    <property type="evidence" value="ECO:0007669"/>
    <property type="project" value="InterPro"/>
</dbReference>
<dbReference type="Pfam" id="PF02174">
    <property type="entry name" value="IRS"/>
    <property type="match status" value="1"/>
</dbReference>
<keyword evidence="13" id="KW-1185">Reference proteome</keyword>
<dbReference type="InterPro" id="IPR036028">
    <property type="entry name" value="SH3-like_dom_sf"/>
</dbReference>
<dbReference type="InterPro" id="IPR002404">
    <property type="entry name" value="IRS_PTB"/>
</dbReference>
<dbReference type="SMART" id="SM00295">
    <property type="entry name" value="B41"/>
    <property type="match status" value="1"/>
</dbReference>
<evidence type="ECO:0000256" key="6">
    <source>
        <dbReference type="ARBA" id="ARBA00023203"/>
    </source>
</evidence>
<evidence type="ECO:0000256" key="2">
    <source>
        <dbReference type="ARBA" id="ARBA00008314"/>
    </source>
</evidence>
<dbReference type="SUPFAM" id="SSF50044">
    <property type="entry name" value="SH3-domain"/>
    <property type="match status" value="1"/>
</dbReference>
<dbReference type="SUPFAM" id="SSF47031">
    <property type="entry name" value="Second domain of FERM"/>
    <property type="match status" value="1"/>
</dbReference>
<dbReference type="GO" id="GO:0003779">
    <property type="term" value="F:actin binding"/>
    <property type="evidence" value="ECO:0007669"/>
    <property type="project" value="UniProtKB-KW"/>
</dbReference>
<dbReference type="EMBL" id="CAXKWB010003610">
    <property type="protein sequence ID" value="CAL4069630.1"/>
    <property type="molecule type" value="Genomic_DNA"/>
</dbReference>
<keyword evidence="4" id="KW-0963">Cytoplasm</keyword>
<sequence length="943" mass="106385">MLPDLNYPDDVLLDTLEPDSLEPTYANPKDDLYGSLILHRSVVNPLAQAQHYDQFYLDIPSLRRSLRNASSWTIDDVEDDPIHSSKSETSDFSDDISDIKSCGDEDDEHLVLYDTPGSIHKHGFIPHLPLDPRLGDIDYGEPYREPYVSRLRPPDAYRHFPTTHLYDDSDIYDPSLPPIPMQEEPGTEGLKPALKGGSMRSRLSDGSDLSEVTSVSPALDDWHAALATTGPRLGWAIVLYHGVRNNFKPRAFARIAFQGSREFVRSIADYNTREATLLSFKKGDIIRLTRNQDHYGDKGWLEGSLDGRTGMFPVDYVVPIARSEARAIKKAEEAEVILTDAESEVRSAVSGNTWAVQQTQHKSQLSSGSHTHHDDSGHSSGGEGGGGGGSGSGGSTTQAIVHDGKHSLLQFALQHFRLAKEKGSIVQSDGTLQTNNKTKKKKNSKDSAADWTWKEQIEMVKFSQSPIGNSLLPLEPELNDLARESFVAVMRYMGDYPMAPKNTEVHCVYTILMNCHKHDALRDEIYCQIMKQTTNNKSSIPESCQRGWRLFSIIAAYFTCSDSLKPFLFKYLETAAYDKRRAYHGTAMVCLQNLRKTFKYSGRKNVPSIDEITAITAGRSSKRQIYRLPGGTERVINTKSTSVVQDIIEEMCNLINVRSTHEQEEFSLYCIVEGDTFTMPLAREEYILDVTTELVKNQQVFYLIFCRSVWYYPLRLDNPLYIEVVFNQIAPDYLEGLLLVTPGEQLNQDVIYDIAKVAALLHRAADLDHVPTMKEVKYLLPKPALTVRDVKPPQWVNMVQQAWPDTAQLTSMQSKAQVLEILQTWPLFGSSFFAVKRVTEPNERVEHILALNKNGVHFLDLLTHETLAQYSLAEVMSTRKVKSEDGLLYLDMKCGNLMQQRITRIQTDQAHEISRLIRQYITIEQRTTGHGRGDAPKDMTLSR</sequence>
<dbReference type="PROSITE" id="PS50057">
    <property type="entry name" value="FERM_3"/>
    <property type="match status" value="1"/>
</dbReference>
<evidence type="ECO:0000256" key="3">
    <source>
        <dbReference type="ARBA" id="ARBA00022443"/>
    </source>
</evidence>
<dbReference type="AlphaFoldDB" id="A0AAV2Q6V8"/>
<dbReference type="InterPro" id="IPR000857">
    <property type="entry name" value="MyTH4_dom"/>
</dbReference>
<dbReference type="Gene3D" id="2.30.29.30">
    <property type="entry name" value="Pleckstrin-homology domain (PH domain)/Phosphotyrosine-binding domain (PTB)"/>
    <property type="match status" value="1"/>
</dbReference>
<dbReference type="GO" id="GO:0071944">
    <property type="term" value="C:cell periphery"/>
    <property type="evidence" value="ECO:0007669"/>
    <property type="project" value="UniProtKB-ARBA"/>
</dbReference>
<dbReference type="InterPro" id="IPR038185">
    <property type="entry name" value="MyTH4_dom_sf"/>
</dbReference>
<feature type="compositionally biased region" description="Polar residues" evidence="8">
    <location>
        <begin position="355"/>
        <end position="365"/>
    </location>
</feature>
<dbReference type="Gene3D" id="2.30.30.40">
    <property type="entry name" value="SH3 Domains"/>
    <property type="match status" value="1"/>
</dbReference>
<dbReference type="Proteomes" id="UP001497623">
    <property type="component" value="Unassembled WGS sequence"/>
</dbReference>
<dbReference type="SUPFAM" id="SSF50729">
    <property type="entry name" value="PH domain-like"/>
    <property type="match status" value="1"/>
</dbReference>
<dbReference type="GO" id="GO:0048731">
    <property type="term" value="P:system development"/>
    <property type="evidence" value="ECO:0007669"/>
    <property type="project" value="UniProtKB-ARBA"/>
</dbReference>
<evidence type="ECO:0000256" key="4">
    <source>
        <dbReference type="ARBA" id="ARBA00022490"/>
    </source>
</evidence>
<dbReference type="Pfam" id="PF14604">
    <property type="entry name" value="SH3_9"/>
    <property type="match status" value="1"/>
</dbReference>
<feature type="compositionally biased region" description="Gly residues" evidence="8">
    <location>
        <begin position="379"/>
        <end position="394"/>
    </location>
</feature>
<reference evidence="12 13" key="1">
    <citation type="submission" date="2024-05" db="EMBL/GenBank/DDBJ databases">
        <authorList>
            <person name="Wallberg A."/>
        </authorList>
    </citation>
    <scope>NUCLEOTIDE SEQUENCE [LARGE SCALE GENOMIC DNA]</scope>
</reference>
<dbReference type="InterPro" id="IPR011993">
    <property type="entry name" value="PH-like_dom_sf"/>
</dbReference>
<evidence type="ECO:0000259" key="10">
    <source>
        <dbReference type="PROSITE" id="PS50057"/>
    </source>
</evidence>
<dbReference type="InterPro" id="IPR000299">
    <property type="entry name" value="FERM_domain"/>
</dbReference>
<dbReference type="Pfam" id="PF00784">
    <property type="entry name" value="MyTH4"/>
    <property type="match status" value="1"/>
</dbReference>
<feature type="domain" description="MyTH4" evidence="11">
    <location>
        <begin position="462"/>
        <end position="616"/>
    </location>
</feature>
<dbReference type="CDD" id="cd14473">
    <property type="entry name" value="FERM_B-lobe"/>
    <property type="match status" value="1"/>
</dbReference>
<feature type="region of interest" description="Disordered" evidence="8">
    <location>
        <begin position="424"/>
        <end position="447"/>
    </location>
</feature>
<gene>
    <name evidence="12" type="ORF">MNOR_LOCUS7975</name>
</gene>
<dbReference type="InterPro" id="IPR041795">
    <property type="entry name" value="MyoXV_FERM_C"/>
</dbReference>
<dbReference type="InterPro" id="IPR019749">
    <property type="entry name" value="Band_41_domain"/>
</dbReference>
<dbReference type="Pfam" id="PF00373">
    <property type="entry name" value="FERM_M"/>
    <property type="match status" value="1"/>
</dbReference>
<evidence type="ECO:0000256" key="5">
    <source>
        <dbReference type="ARBA" id="ARBA00022737"/>
    </source>
</evidence>
<dbReference type="GO" id="GO:0005737">
    <property type="term" value="C:cytoplasm"/>
    <property type="evidence" value="ECO:0007669"/>
    <property type="project" value="UniProtKB-SubCell"/>
</dbReference>
<dbReference type="PANTHER" id="PTHR22692:SF26">
    <property type="entry name" value="SH3 DOMAIN-CONTAINING PROTEIN"/>
    <property type="match status" value="1"/>
</dbReference>
<keyword evidence="6" id="KW-0009">Actin-binding</keyword>
<keyword evidence="5" id="KW-0677">Repeat</keyword>
<dbReference type="InterPro" id="IPR035963">
    <property type="entry name" value="FERM_2"/>
</dbReference>
<evidence type="ECO:0000259" key="11">
    <source>
        <dbReference type="PROSITE" id="PS51016"/>
    </source>
</evidence>
<proteinExistence type="inferred from homology"/>
<organism evidence="12 13">
    <name type="scientific">Meganyctiphanes norvegica</name>
    <name type="common">Northern krill</name>
    <name type="synonym">Thysanopoda norvegica</name>
    <dbReference type="NCBI Taxonomy" id="48144"/>
    <lineage>
        <taxon>Eukaryota</taxon>
        <taxon>Metazoa</taxon>
        <taxon>Ecdysozoa</taxon>
        <taxon>Arthropoda</taxon>
        <taxon>Crustacea</taxon>
        <taxon>Multicrustacea</taxon>
        <taxon>Malacostraca</taxon>
        <taxon>Eumalacostraca</taxon>
        <taxon>Eucarida</taxon>
        <taxon>Euphausiacea</taxon>
        <taxon>Euphausiidae</taxon>
        <taxon>Meganyctiphanes</taxon>
    </lineage>
</organism>
<name>A0AAV2Q6V8_MEGNR</name>
<evidence type="ECO:0000259" key="9">
    <source>
        <dbReference type="PROSITE" id="PS50002"/>
    </source>
</evidence>
<feature type="region of interest" description="Disordered" evidence="8">
    <location>
        <begin position="355"/>
        <end position="399"/>
    </location>
</feature>
<dbReference type="GO" id="GO:0009887">
    <property type="term" value="P:animal organ morphogenesis"/>
    <property type="evidence" value="ECO:0007669"/>
    <property type="project" value="UniProtKB-ARBA"/>
</dbReference>
<dbReference type="PROSITE" id="PS50002">
    <property type="entry name" value="SH3"/>
    <property type="match status" value="1"/>
</dbReference>
<evidence type="ECO:0000256" key="7">
    <source>
        <dbReference type="PROSITE-ProRule" id="PRU00192"/>
    </source>
</evidence>